<dbReference type="EMBL" id="ONZQ02000016">
    <property type="protein sequence ID" value="SPO06569.1"/>
    <property type="molecule type" value="Genomic_DNA"/>
</dbReference>
<dbReference type="InterPro" id="IPR019410">
    <property type="entry name" value="Methyltransf_16"/>
</dbReference>
<dbReference type="Gene3D" id="3.40.50.150">
    <property type="entry name" value="Vaccinia Virus protein VP39"/>
    <property type="match status" value="1"/>
</dbReference>
<dbReference type="Pfam" id="PF10294">
    <property type="entry name" value="Methyltransf_16"/>
    <property type="match status" value="1"/>
</dbReference>
<gene>
    <name evidence="1" type="ORF">DNG_09259</name>
</gene>
<dbReference type="GO" id="GO:0005737">
    <property type="term" value="C:cytoplasm"/>
    <property type="evidence" value="ECO:0007669"/>
    <property type="project" value="TreeGrafter"/>
</dbReference>
<comment type="caution">
    <text evidence="1">The sequence shown here is derived from an EMBL/GenBank/DDBJ whole genome shotgun (WGS) entry which is preliminary data.</text>
</comment>
<sequence length="345" mass="37904">MGRMEGSLARFIHQYLQLEKTLDYPAADLLRQSWAQEALYESLFADGAVRFSPPPRYRLRVLKELLQRIEASIDDWDEHGVSEDLMSSLTEMLAVRIPPETETVQQMDYVTYHLSLLPDPTEDPTPGVPANCITLRESRGLLAQAGATGFRTWEAGLHIGQYLCSEPGLVRGKRVLELGAGTGHTSVLCAKYLGAAKVIASDGSDEVLAGLADTVFLNGLQGSSVFVPKELVWGTALLGTEEEKWNGGEEVDVVLGSDITYDPTAIPALLATLDELFNLYPLVQVIISTAERNVKTLNTLLDGCRDAGMTVTWIDFDVPKPEEQQGPFYDTSVPIHIVNIKRNDA</sequence>
<evidence type="ECO:0000313" key="2">
    <source>
        <dbReference type="Proteomes" id="UP001187682"/>
    </source>
</evidence>
<dbReference type="CDD" id="cd02440">
    <property type="entry name" value="AdoMet_MTases"/>
    <property type="match status" value="1"/>
</dbReference>
<dbReference type="AlphaFoldDB" id="A0AAE8SZ68"/>
<dbReference type="PANTHER" id="PTHR14614:SF130">
    <property type="entry name" value="PROTEIN-LYSINE N-METHYLTRANSFERASE EEF2KMT"/>
    <property type="match status" value="1"/>
</dbReference>
<dbReference type="InterPro" id="IPR029063">
    <property type="entry name" value="SAM-dependent_MTases_sf"/>
</dbReference>
<evidence type="ECO:0000313" key="1">
    <source>
        <dbReference type="EMBL" id="SPO06569.1"/>
    </source>
</evidence>
<accession>A0AAE8SZ68</accession>
<dbReference type="GO" id="GO:0008757">
    <property type="term" value="F:S-adenosylmethionine-dependent methyltransferase activity"/>
    <property type="evidence" value="ECO:0007669"/>
    <property type="project" value="UniProtKB-ARBA"/>
</dbReference>
<evidence type="ECO:0008006" key="3">
    <source>
        <dbReference type="Google" id="ProtNLM"/>
    </source>
</evidence>
<reference evidence="1" key="1">
    <citation type="submission" date="2018-03" db="EMBL/GenBank/DDBJ databases">
        <authorList>
            <person name="Guldener U."/>
        </authorList>
    </citation>
    <scope>NUCLEOTIDE SEQUENCE</scope>
</reference>
<dbReference type="SUPFAM" id="SSF53335">
    <property type="entry name" value="S-adenosyl-L-methionine-dependent methyltransferases"/>
    <property type="match status" value="1"/>
</dbReference>
<dbReference type="PANTHER" id="PTHR14614">
    <property type="entry name" value="HEPATOCELLULAR CARCINOMA-ASSOCIATED ANTIGEN"/>
    <property type="match status" value="1"/>
</dbReference>
<protein>
    <recommendedName>
        <fullName evidence="3">Methyltransf_16 domain-containing protein</fullName>
    </recommendedName>
</protein>
<proteinExistence type="predicted"/>
<dbReference type="Proteomes" id="UP001187682">
    <property type="component" value="Unassembled WGS sequence"/>
</dbReference>
<keyword evidence="2" id="KW-1185">Reference proteome</keyword>
<organism evidence="1 2">
    <name type="scientific">Cephalotrichum gorgonifer</name>
    <dbReference type="NCBI Taxonomy" id="2041049"/>
    <lineage>
        <taxon>Eukaryota</taxon>
        <taxon>Fungi</taxon>
        <taxon>Dikarya</taxon>
        <taxon>Ascomycota</taxon>
        <taxon>Pezizomycotina</taxon>
        <taxon>Sordariomycetes</taxon>
        <taxon>Hypocreomycetidae</taxon>
        <taxon>Microascales</taxon>
        <taxon>Microascaceae</taxon>
        <taxon>Cephalotrichum</taxon>
    </lineage>
</organism>
<name>A0AAE8SZ68_9PEZI</name>